<evidence type="ECO:0000313" key="1">
    <source>
        <dbReference type="EMBL" id="KAF2840044.1"/>
    </source>
</evidence>
<comment type="caution">
    <text evidence="1">The sequence shown here is derived from an EMBL/GenBank/DDBJ whole genome shotgun (WGS) entry which is preliminary data.</text>
</comment>
<organism evidence="1 2">
    <name type="scientific">Patellaria atrata CBS 101060</name>
    <dbReference type="NCBI Taxonomy" id="1346257"/>
    <lineage>
        <taxon>Eukaryota</taxon>
        <taxon>Fungi</taxon>
        <taxon>Dikarya</taxon>
        <taxon>Ascomycota</taxon>
        <taxon>Pezizomycotina</taxon>
        <taxon>Dothideomycetes</taxon>
        <taxon>Dothideomycetes incertae sedis</taxon>
        <taxon>Patellariales</taxon>
        <taxon>Patellariaceae</taxon>
        <taxon>Patellaria</taxon>
    </lineage>
</organism>
<dbReference type="AlphaFoldDB" id="A0A9P4VTY1"/>
<evidence type="ECO:0000313" key="2">
    <source>
        <dbReference type="Proteomes" id="UP000799429"/>
    </source>
</evidence>
<accession>A0A9P4VTY1</accession>
<dbReference type="EMBL" id="MU006093">
    <property type="protein sequence ID" value="KAF2840044.1"/>
    <property type="molecule type" value="Genomic_DNA"/>
</dbReference>
<keyword evidence="2" id="KW-1185">Reference proteome</keyword>
<name>A0A9P4VTY1_9PEZI</name>
<proteinExistence type="predicted"/>
<sequence length="62" mass="7374">MRVEHWNYNERTCQQLNMLCLAETSWRNWEFGNRHNVDQLSKNSGIKTRAVPDASRIRGARK</sequence>
<dbReference type="Proteomes" id="UP000799429">
    <property type="component" value="Unassembled WGS sequence"/>
</dbReference>
<reference evidence="1" key="1">
    <citation type="journal article" date="2020" name="Stud. Mycol.">
        <title>101 Dothideomycetes genomes: a test case for predicting lifestyles and emergence of pathogens.</title>
        <authorList>
            <person name="Haridas S."/>
            <person name="Albert R."/>
            <person name="Binder M."/>
            <person name="Bloem J."/>
            <person name="Labutti K."/>
            <person name="Salamov A."/>
            <person name="Andreopoulos B."/>
            <person name="Baker S."/>
            <person name="Barry K."/>
            <person name="Bills G."/>
            <person name="Bluhm B."/>
            <person name="Cannon C."/>
            <person name="Castanera R."/>
            <person name="Culley D."/>
            <person name="Daum C."/>
            <person name="Ezra D."/>
            <person name="Gonzalez J."/>
            <person name="Henrissat B."/>
            <person name="Kuo A."/>
            <person name="Liang C."/>
            <person name="Lipzen A."/>
            <person name="Lutzoni F."/>
            <person name="Magnuson J."/>
            <person name="Mondo S."/>
            <person name="Nolan M."/>
            <person name="Ohm R."/>
            <person name="Pangilinan J."/>
            <person name="Park H.-J."/>
            <person name="Ramirez L."/>
            <person name="Alfaro M."/>
            <person name="Sun H."/>
            <person name="Tritt A."/>
            <person name="Yoshinaga Y."/>
            <person name="Zwiers L.-H."/>
            <person name="Turgeon B."/>
            <person name="Goodwin S."/>
            <person name="Spatafora J."/>
            <person name="Crous P."/>
            <person name="Grigoriev I."/>
        </authorList>
    </citation>
    <scope>NUCLEOTIDE SEQUENCE</scope>
    <source>
        <strain evidence="1">CBS 101060</strain>
    </source>
</reference>
<protein>
    <submittedName>
        <fullName evidence="1">Uncharacterized protein</fullName>
    </submittedName>
</protein>
<gene>
    <name evidence="1" type="ORF">M501DRAFT_673294</name>
</gene>